<organism evidence="3 4">
    <name type="scientific">Merluccius polli</name>
    <name type="common">Benguela hake</name>
    <name type="synonym">Merluccius cadenati</name>
    <dbReference type="NCBI Taxonomy" id="89951"/>
    <lineage>
        <taxon>Eukaryota</taxon>
        <taxon>Metazoa</taxon>
        <taxon>Chordata</taxon>
        <taxon>Craniata</taxon>
        <taxon>Vertebrata</taxon>
        <taxon>Euteleostomi</taxon>
        <taxon>Actinopterygii</taxon>
        <taxon>Neopterygii</taxon>
        <taxon>Teleostei</taxon>
        <taxon>Neoteleostei</taxon>
        <taxon>Acanthomorphata</taxon>
        <taxon>Zeiogadaria</taxon>
        <taxon>Gadariae</taxon>
        <taxon>Gadiformes</taxon>
        <taxon>Gadoidei</taxon>
        <taxon>Merlucciidae</taxon>
        <taxon>Merluccius</taxon>
    </lineage>
</organism>
<dbReference type="EMBL" id="JAOPHQ010001082">
    <property type="protein sequence ID" value="KAK0152360.1"/>
    <property type="molecule type" value="Genomic_DNA"/>
</dbReference>
<feature type="region of interest" description="Disordered" evidence="1">
    <location>
        <begin position="139"/>
        <end position="288"/>
    </location>
</feature>
<dbReference type="GO" id="GO:0005664">
    <property type="term" value="C:nuclear origin of replication recognition complex"/>
    <property type="evidence" value="ECO:0007669"/>
    <property type="project" value="UniProtKB-UniRule"/>
</dbReference>
<reference evidence="3" key="1">
    <citation type="journal article" date="2023" name="Front. Mar. Sci.">
        <title>A new Merluccius polli reference genome to investigate the effects of global change in West African waters.</title>
        <authorList>
            <person name="Mateo J.L."/>
            <person name="Blanco-Fernandez C."/>
            <person name="Garcia-Vazquez E."/>
            <person name="Machado-Schiaffino G."/>
        </authorList>
    </citation>
    <scope>NUCLEOTIDE SEQUENCE</scope>
    <source>
        <strain evidence="3">C29</strain>
        <tissue evidence="3">Fin</tissue>
    </source>
</reference>
<evidence type="ECO:0000313" key="4">
    <source>
        <dbReference type="Proteomes" id="UP001174136"/>
    </source>
</evidence>
<feature type="compositionally biased region" description="Basic and acidic residues" evidence="1">
    <location>
        <begin position="263"/>
        <end position="277"/>
    </location>
</feature>
<feature type="region of interest" description="Disordered" evidence="1">
    <location>
        <begin position="42"/>
        <end position="65"/>
    </location>
</feature>
<feature type="compositionally biased region" description="Polar residues" evidence="1">
    <location>
        <begin position="279"/>
        <end position="288"/>
    </location>
</feature>
<dbReference type="GO" id="GO:0003688">
    <property type="term" value="F:DNA replication origin binding"/>
    <property type="evidence" value="ECO:0007669"/>
    <property type="project" value="UniProtKB-UniRule"/>
</dbReference>
<dbReference type="InterPro" id="IPR007220">
    <property type="entry name" value="ORC2"/>
</dbReference>
<feature type="domain" description="Origin recognition complex subunit 2 winged-helix" evidence="2">
    <location>
        <begin position="523"/>
        <end position="583"/>
    </location>
</feature>
<dbReference type="Pfam" id="PF24882">
    <property type="entry name" value="WHD_ORC2"/>
    <property type="match status" value="1"/>
</dbReference>
<sequence length="593" mass="66286">MATELRVTFVGDDRRPGAIVGPQGGRSCSRCGLDGLLSSCARGRRLGPEDGRRAAGEDDDDDEDEVLDEQKYVQALGADSAAGNEELGRRDGCRCLQLPKVKRSQAMPSEVSHTPPGHANKLGPAQTSRFWWLSRPGLSPKSSELARPGKSVTFNAAADTEPTTPVRSGRSGKVQFVSTTPTGSEKNDRDRSCLLRQEAEAEEEEEEVGGERVRTTQNRQSGCFAASKAKQAARVYKTPPRRAEPRGRRTAQSDRGVFRSPQQHKDKPPVTRRDPADPHQTSEAPLASGCSSYSEWAGLQCGVYGVWAAKKALWRPYRLSQLSQELHLVVNGFFPQSRSNPGTFRKPSDQIEYISQTLKDSPDLHIYLLIHNIGRAHAPRREDPECFGAPSVPPQHAPGGIHRPHQRSTGVTEFFLRGLNVTWFNVQSLNTLSHYTILPVPSNIIIIISPVWDQCKQSQFNWLWWECVTYQRYVEETSYENSLLVQQTGALALSSLTHVLRSLTSNARGIFKLLVEFQLENRDNPSYTGLSFQDFYQRCREAFLVNSDLTLRTQLTEFRDHKLIRTRKGADGVEYLLVPVETSTLLDFVEERG</sequence>
<feature type="compositionally biased region" description="Basic and acidic residues" evidence="1">
    <location>
        <begin position="46"/>
        <end position="56"/>
    </location>
</feature>
<protein>
    <submittedName>
        <fullName evidence="3">Origin recognition complex subunit 2</fullName>
    </submittedName>
</protein>
<dbReference type="Proteomes" id="UP001174136">
    <property type="component" value="Unassembled WGS sequence"/>
</dbReference>
<feature type="region of interest" description="Disordered" evidence="1">
    <location>
        <begin position="104"/>
        <end position="123"/>
    </location>
</feature>
<evidence type="ECO:0000313" key="3">
    <source>
        <dbReference type="EMBL" id="KAK0152360.1"/>
    </source>
</evidence>
<evidence type="ECO:0000259" key="2">
    <source>
        <dbReference type="Pfam" id="PF24882"/>
    </source>
</evidence>
<gene>
    <name evidence="3" type="primary">ORC2</name>
    <name evidence="3" type="ORF">N1851_006198</name>
</gene>
<dbReference type="GO" id="GO:0006260">
    <property type="term" value="P:DNA replication"/>
    <property type="evidence" value="ECO:0007669"/>
    <property type="project" value="UniProtKB-UniRule"/>
</dbReference>
<accession>A0AA47P8N8</accession>
<dbReference type="PANTHER" id="PTHR14052:SF0">
    <property type="entry name" value="ORIGIN RECOGNITION COMPLEX SUBUNIT 2"/>
    <property type="match status" value="1"/>
</dbReference>
<dbReference type="PANTHER" id="PTHR14052">
    <property type="entry name" value="ORIGIN RECOGNITION COMPLEX SUBUNIT 2"/>
    <property type="match status" value="1"/>
</dbReference>
<dbReference type="AlphaFoldDB" id="A0AA47P8N8"/>
<dbReference type="InterPro" id="IPR056773">
    <property type="entry name" value="WHD_ORC2"/>
</dbReference>
<proteinExistence type="predicted"/>
<name>A0AA47P8N8_MERPO</name>
<comment type="caution">
    <text evidence="3">The sequence shown here is derived from an EMBL/GenBank/DDBJ whole genome shotgun (WGS) entry which is preliminary data.</text>
</comment>
<evidence type="ECO:0000256" key="1">
    <source>
        <dbReference type="SAM" id="MobiDB-lite"/>
    </source>
</evidence>
<feature type="compositionally biased region" description="Basic and acidic residues" evidence="1">
    <location>
        <begin position="185"/>
        <end position="199"/>
    </location>
</feature>
<keyword evidence="4" id="KW-1185">Reference proteome</keyword>